<name>A0AAC8UX85_9LACO</name>
<dbReference type="AlphaFoldDB" id="A0AAC8UX85"/>
<reference evidence="6 7" key="1">
    <citation type="submission" date="2015-07" db="EMBL/GenBank/DDBJ databases">
        <title>Lactobacillus korensis/26-25/ whole genome sequencing.</title>
        <authorList>
            <person name="Kim M.K."/>
            <person name="Im W.-T."/>
            <person name="Srinivasan S."/>
            <person name="Lee J.-J."/>
        </authorList>
    </citation>
    <scope>NUCLEOTIDE SEQUENCE [LARGE SCALE GENOMIC DNA]</scope>
    <source>
        <strain evidence="6 7">26-25</strain>
    </source>
</reference>
<evidence type="ECO:0000256" key="4">
    <source>
        <dbReference type="ARBA" id="ARBA00022842"/>
    </source>
</evidence>
<keyword evidence="3" id="KW-0378">Hydrolase</keyword>
<dbReference type="GO" id="GO:0008934">
    <property type="term" value="F:inositol monophosphate 1-phosphatase activity"/>
    <property type="evidence" value="ECO:0007669"/>
    <property type="project" value="TreeGrafter"/>
</dbReference>
<comment type="cofactor">
    <cofactor evidence="1 5">
        <name>Mg(2+)</name>
        <dbReference type="ChEBI" id="CHEBI:18420"/>
    </cofactor>
</comment>
<keyword evidence="2 5" id="KW-0479">Metal-binding</keyword>
<dbReference type="PROSITE" id="PS00629">
    <property type="entry name" value="IMP_1"/>
    <property type="match status" value="1"/>
</dbReference>
<dbReference type="SUPFAM" id="SSF56655">
    <property type="entry name" value="Carbohydrate phosphatase"/>
    <property type="match status" value="1"/>
</dbReference>
<evidence type="ECO:0000313" key="7">
    <source>
        <dbReference type="Proteomes" id="UP000036000"/>
    </source>
</evidence>
<dbReference type="PRINTS" id="PR00377">
    <property type="entry name" value="IMPHPHTASES"/>
</dbReference>
<dbReference type="FunFam" id="3.30.540.10:FF:000003">
    <property type="entry name" value="Inositol-1-monophosphatase"/>
    <property type="match status" value="1"/>
</dbReference>
<dbReference type="InterPro" id="IPR020583">
    <property type="entry name" value="Inositol_monoP_metal-BS"/>
</dbReference>
<evidence type="ECO:0000313" key="6">
    <source>
        <dbReference type="EMBL" id="AKP65567.1"/>
    </source>
</evidence>
<dbReference type="RefSeq" id="WP_048735854.1">
    <property type="nucleotide sequence ID" value="NZ_CP012033.1"/>
</dbReference>
<sequence length="263" mass="28857">MSLDWQQLNQEVTALLKEARQRVLEKMQAPLTVDEKTGRKDLVTNVDKGNEQFLITGIRRIDPEAKVLGEEGFGDHLTDVKGRVWIVDPIDGTMNFVKQQDNFAIMIGIYQDGVGQLGYVYDVMNDALYHGGPQLDGVWANQELIAAPANLALRDGLIGASGPLVIHDVAHMQAIIHASAGMRIYGSAGIEMINVMRGKTLGYISHLKPWDFAAGQVLLNTLGVRVSTIDGQPLNMLSSNLVLVATEKAQRDILQIEEDDVSL</sequence>
<dbReference type="KEGG" id="lko:ABN16_11555"/>
<keyword evidence="4 5" id="KW-0460">Magnesium</keyword>
<feature type="binding site" evidence="5">
    <location>
        <position position="90"/>
    </location>
    <ligand>
        <name>Mg(2+)</name>
        <dbReference type="ChEBI" id="CHEBI:18420"/>
        <label>2</label>
    </ligand>
</feature>
<evidence type="ECO:0000256" key="1">
    <source>
        <dbReference type="ARBA" id="ARBA00001946"/>
    </source>
</evidence>
<protein>
    <submittedName>
        <fullName evidence="6">Fructose 1,6-bisphosphatase</fullName>
    </submittedName>
</protein>
<dbReference type="Gene3D" id="3.40.190.80">
    <property type="match status" value="1"/>
</dbReference>
<dbReference type="PANTHER" id="PTHR20854:SF4">
    <property type="entry name" value="INOSITOL-1-MONOPHOSPHATASE-RELATED"/>
    <property type="match status" value="1"/>
</dbReference>
<dbReference type="GO" id="GO:0046872">
    <property type="term" value="F:metal ion binding"/>
    <property type="evidence" value="ECO:0007669"/>
    <property type="project" value="UniProtKB-KW"/>
</dbReference>
<dbReference type="PANTHER" id="PTHR20854">
    <property type="entry name" value="INOSITOL MONOPHOSPHATASE"/>
    <property type="match status" value="1"/>
</dbReference>
<dbReference type="EMBL" id="CP012033">
    <property type="protein sequence ID" value="AKP65567.1"/>
    <property type="molecule type" value="Genomic_DNA"/>
</dbReference>
<dbReference type="Pfam" id="PF00459">
    <property type="entry name" value="Inositol_P"/>
    <property type="match status" value="1"/>
</dbReference>
<dbReference type="GO" id="GO:0006020">
    <property type="term" value="P:inositol metabolic process"/>
    <property type="evidence" value="ECO:0007669"/>
    <property type="project" value="TreeGrafter"/>
</dbReference>
<gene>
    <name evidence="6" type="ORF">ABN16_11555</name>
</gene>
<dbReference type="Gene3D" id="3.30.540.10">
    <property type="entry name" value="Fructose-1,6-Bisphosphatase, subunit A, domain 1"/>
    <property type="match status" value="1"/>
</dbReference>
<evidence type="ECO:0000256" key="5">
    <source>
        <dbReference type="PIRSR" id="PIRSR600760-2"/>
    </source>
</evidence>
<feature type="binding site" evidence="5">
    <location>
        <position position="88"/>
    </location>
    <ligand>
        <name>Mg(2+)</name>
        <dbReference type="ChEBI" id="CHEBI:18420"/>
        <label>1</label>
        <note>catalytic</note>
    </ligand>
</feature>
<feature type="binding site" evidence="5">
    <location>
        <position position="91"/>
    </location>
    <ligand>
        <name>Mg(2+)</name>
        <dbReference type="ChEBI" id="CHEBI:18420"/>
        <label>1</label>
        <note>catalytic</note>
    </ligand>
</feature>
<dbReference type="InterPro" id="IPR000760">
    <property type="entry name" value="Inositol_monophosphatase-like"/>
</dbReference>
<evidence type="ECO:0000256" key="3">
    <source>
        <dbReference type="ARBA" id="ARBA00022801"/>
    </source>
</evidence>
<feature type="binding site" evidence="5">
    <location>
        <position position="70"/>
    </location>
    <ligand>
        <name>Mg(2+)</name>
        <dbReference type="ChEBI" id="CHEBI:18420"/>
        <label>1</label>
        <note>catalytic</note>
    </ligand>
</feature>
<organism evidence="6 7">
    <name type="scientific">Levilactobacillus koreensis</name>
    <dbReference type="NCBI Taxonomy" id="637971"/>
    <lineage>
        <taxon>Bacteria</taxon>
        <taxon>Bacillati</taxon>
        <taxon>Bacillota</taxon>
        <taxon>Bacilli</taxon>
        <taxon>Lactobacillales</taxon>
        <taxon>Lactobacillaceae</taxon>
        <taxon>Levilactobacillus</taxon>
    </lineage>
</organism>
<dbReference type="CDD" id="cd01637">
    <property type="entry name" value="IMPase_like"/>
    <property type="match status" value="1"/>
</dbReference>
<evidence type="ECO:0000256" key="2">
    <source>
        <dbReference type="ARBA" id="ARBA00022723"/>
    </source>
</evidence>
<feature type="binding site" evidence="5">
    <location>
        <position position="211"/>
    </location>
    <ligand>
        <name>Mg(2+)</name>
        <dbReference type="ChEBI" id="CHEBI:18420"/>
        <label>1</label>
        <note>catalytic</note>
    </ligand>
</feature>
<dbReference type="GO" id="GO:0007165">
    <property type="term" value="P:signal transduction"/>
    <property type="evidence" value="ECO:0007669"/>
    <property type="project" value="TreeGrafter"/>
</dbReference>
<dbReference type="Proteomes" id="UP000036000">
    <property type="component" value="Chromosome"/>
</dbReference>
<accession>A0AAC8UX85</accession>
<keyword evidence="7" id="KW-1185">Reference proteome</keyword>
<proteinExistence type="predicted"/>